<proteinExistence type="predicted"/>
<accession>A0ABV8RQY0</accession>
<gene>
    <name evidence="1" type="ORF">ACFO0A_10855</name>
</gene>
<comment type="caution">
    <text evidence="1">The sequence shown here is derived from an EMBL/GenBank/DDBJ whole genome shotgun (WGS) entry which is preliminary data.</text>
</comment>
<dbReference type="Proteomes" id="UP001595828">
    <property type="component" value="Unassembled WGS sequence"/>
</dbReference>
<dbReference type="Gene3D" id="3.40.50.1820">
    <property type="entry name" value="alpha/beta hydrolase"/>
    <property type="match status" value="1"/>
</dbReference>
<dbReference type="EMBL" id="JBHSDR010000006">
    <property type="protein sequence ID" value="MFC4295553.1"/>
    <property type="molecule type" value="Genomic_DNA"/>
</dbReference>
<keyword evidence="2" id="KW-1185">Reference proteome</keyword>
<dbReference type="InterPro" id="IPR029058">
    <property type="entry name" value="AB_hydrolase_fold"/>
</dbReference>
<evidence type="ECO:0000313" key="2">
    <source>
        <dbReference type="Proteomes" id="UP001595828"/>
    </source>
</evidence>
<evidence type="ECO:0008006" key="3">
    <source>
        <dbReference type="Google" id="ProtNLM"/>
    </source>
</evidence>
<dbReference type="SUPFAM" id="SSF53474">
    <property type="entry name" value="alpha/beta-Hydrolases"/>
    <property type="match status" value="1"/>
</dbReference>
<name>A0ABV8RQY0_9SPHN</name>
<dbReference type="RefSeq" id="WP_379539023.1">
    <property type="nucleotide sequence ID" value="NZ_JBHSDR010000006.1"/>
</dbReference>
<protein>
    <recommendedName>
        <fullName evidence="3">Alpha/beta hydrolase</fullName>
    </recommendedName>
</protein>
<reference evidence="2" key="1">
    <citation type="journal article" date="2019" name="Int. J. Syst. Evol. Microbiol.">
        <title>The Global Catalogue of Microorganisms (GCM) 10K type strain sequencing project: providing services to taxonomists for standard genome sequencing and annotation.</title>
        <authorList>
            <consortium name="The Broad Institute Genomics Platform"/>
            <consortium name="The Broad Institute Genome Sequencing Center for Infectious Disease"/>
            <person name="Wu L."/>
            <person name="Ma J."/>
        </authorList>
    </citation>
    <scope>NUCLEOTIDE SEQUENCE [LARGE SCALE GENOMIC DNA]</scope>
    <source>
        <strain evidence="2">CGMCC 1.12989</strain>
    </source>
</reference>
<organism evidence="1 2">
    <name type="scientific">Novosphingobium tardum</name>
    <dbReference type="NCBI Taxonomy" id="1538021"/>
    <lineage>
        <taxon>Bacteria</taxon>
        <taxon>Pseudomonadati</taxon>
        <taxon>Pseudomonadota</taxon>
        <taxon>Alphaproteobacteria</taxon>
        <taxon>Sphingomonadales</taxon>
        <taxon>Sphingomonadaceae</taxon>
        <taxon>Novosphingobium</taxon>
    </lineage>
</organism>
<evidence type="ECO:0000313" key="1">
    <source>
        <dbReference type="EMBL" id="MFC4295553.1"/>
    </source>
</evidence>
<sequence length="228" mass="24165">MLTAWPCPAAAGETISHTQEFALETGPGDGPRVLVIPALFEEANRTRRLLVSTMRMLAAEGVGCVLPDLPGCNESLSPLGKQTLSSWRNAVNAALSHFGAAHILAVRGGASLAPAGVIGWRLAPAPGSVLLRQMVRARMLADREGGNFRPEEDYHVEGRTHGITLGGYRLSAQMVSELEADGAPPLDALRDIAADALPGSPLWLRIEPGENAAQSRELAQMIASEILH</sequence>